<accession>A0A368N000</accession>
<evidence type="ECO:0000313" key="2">
    <source>
        <dbReference type="EMBL" id="RCU43566.1"/>
    </source>
</evidence>
<gene>
    <name evidence="2" type="ORF">DQ356_05250</name>
</gene>
<dbReference type="RefSeq" id="WP_114303419.1">
    <property type="nucleotide sequence ID" value="NZ_QPIE01000003.1"/>
</dbReference>
<protein>
    <submittedName>
        <fullName evidence="2">Uncharacterized protein</fullName>
    </submittedName>
</protein>
<evidence type="ECO:0000256" key="1">
    <source>
        <dbReference type="SAM" id="SignalP"/>
    </source>
</evidence>
<feature type="signal peptide" evidence="1">
    <location>
        <begin position="1"/>
        <end position="22"/>
    </location>
</feature>
<feature type="chain" id="PRO_5016736378" evidence="1">
    <location>
        <begin position="23"/>
        <end position="265"/>
    </location>
</feature>
<organism evidence="2 3">
    <name type="scientific">Chryseobacterium lacus</name>
    <dbReference type="NCBI Taxonomy" id="2058346"/>
    <lineage>
        <taxon>Bacteria</taxon>
        <taxon>Pseudomonadati</taxon>
        <taxon>Bacteroidota</taxon>
        <taxon>Flavobacteriia</taxon>
        <taxon>Flavobacteriales</taxon>
        <taxon>Weeksellaceae</taxon>
        <taxon>Chryseobacterium group</taxon>
        <taxon>Chryseobacterium</taxon>
    </lineage>
</organism>
<evidence type="ECO:0000313" key="3">
    <source>
        <dbReference type="Proteomes" id="UP000252172"/>
    </source>
</evidence>
<keyword evidence="3" id="KW-1185">Reference proteome</keyword>
<dbReference type="AlphaFoldDB" id="A0A368N000"/>
<name>A0A368N000_9FLAO</name>
<reference evidence="2 3" key="1">
    <citation type="submission" date="2018-07" db="EMBL/GenBank/DDBJ databases">
        <title>Chryseobacterium lacus sp. nov., isolated from lake water.</title>
        <authorList>
            <person name="Li C.-M."/>
        </authorList>
    </citation>
    <scope>NUCLEOTIDE SEQUENCE [LARGE SCALE GENOMIC DNA]</scope>
    <source>
        <strain evidence="2 3">YLOS41</strain>
    </source>
</reference>
<dbReference type="OrthoDB" id="1265378at2"/>
<comment type="caution">
    <text evidence="2">The sequence shown here is derived from an EMBL/GenBank/DDBJ whole genome shotgun (WGS) entry which is preliminary data.</text>
</comment>
<sequence length="265" mass="30770">MRNGISLLRKSYILLAFLFSQALTSQVLEKYPNGQQFYKNGTTGMMLDMIKIVKEKNIQKCKSKEEYYDPAVLVYPDGKIDFVKDFDTLRIKQRQCAYDFTKAVLPHMKGWIPAKIDGKEVKAIAKFSVFPFIIFNSKLNPQENVYTSPTFSDGVAELHKKISIVLTKDVTGNTNEPIFILFLIDERGKLKKTQLFYTGDDAKKIHKVSYKLQNISGDWAPATFNSVPFEWFIVVTLDPLKKQFQQNNTIRLDHVDRFFFERFNF</sequence>
<dbReference type="Proteomes" id="UP000252172">
    <property type="component" value="Unassembled WGS sequence"/>
</dbReference>
<proteinExistence type="predicted"/>
<dbReference type="EMBL" id="QPIE01000003">
    <property type="protein sequence ID" value="RCU43566.1"/>
    <property type="molecule type" value="Genomic_DNA"/>
</dbReference>
<keyword evidence="1" id="KW-0732">Signal</keyword>